<dbReference type="RefSeq" id="WP_076003592.1">
    <property type="nucleotide sequence ID" value="NZ_CP018258.1"/>
</dbReference>
<dbReference type="KEGG" id="dfo:Dform_00458"/>
<evidence type="ECO:0000259" key="10">
    <source>
        <dbReference type="PROSITE" id="PS50885"/>
    </source>
</evidence>
<comment type="catalytic activity">
    <reaction evidence="1">
        <text>ATP + protein L-histidine = ADP + protein N-phospho-L-histidine.</text>
        <dbReference type="EC" id="2.7.13.3"/>
    </reaction>
</comment>
<sequence length="377" mass="40400">MAINRFFNRLSVRLILGFLLSSVLGMGLVAILAYNATSGSFHDFVITMQGMMGNGPGGPGGMMGNGNLWGQQITVNFLSDFGRTLWMAGLLGVLLAIVLGGLFTRNIVAPVGKVAAAAKKVAGGDLSQKVRLKGSSELVELGESFNSMTHTLRRDQELRQNMVADVAHELRTPLSVLRANIEAMQDGVLETSPANLESLHQETVNLGRLVEDLRTITLAESGQLKIHRQETDVSALAARVVEAMRTQFDSKSIELAVEALRPVEADVDSDRIEQVLRNLLANALHYSSSGGRVVVKVERNDSGAVISVADTGIGISAEDLPHIFDRFYRVDRSRARATGGSGLGLAIVKQLVEAHGGRVRVESALGKGSTFSFSLPV</sequence>
<comment type="subcellular location">
    <subcellularLocation>
        <location evidence="2">Membrane</location>
    </subcellularLocation>
</comment>
<evidence type="ECO:0000256" key="3">
    <source>
        <dbReference type="ARBA" id="ARBA00012438"/>
    </source>
</evidence>
<dbReference type="GO" id="GO:0005886">
    <property type="term" value="C:plasma membrane"/>
    <property type="evidence" value="ECO:0007669"/>
    <property type="project" value="TreeGrafter"/>
</dbReference>
<keyword evidence="6 11" id="KW-0418">Kinase</keyword>
<dbReference type="InterPro" id="IPR036097">
    <property type="entry name" value="HisK_dim/P_sf"/>
</dbReference>
<dbReference type="EC" id="2.7.13.3" evidence="3"/>
<dbReference type="InterPro" id="IPR050351">
    <property type="entry name" value="BphY/WalK/GraS-like"/>
</dbReference>
<evidence type="ECO:0000256" key="6">
    <source>
        <dbReference type="ARBA" id="ARBA00022777"/>
    </source>
</evidence>
<dbReference type="FunFam" id="3.30.565.10:FF:000006">
    <property type="entry name" value="Sensor histidine kinase WalK"/>
    <property type="match status" value="1"/>
</dbReference>
<dbReference type="PROSITE" id="PS50885">
    <property type="entry name" value="HAMP"/>
    <property type="match status" value="1"/>
</dbReference>
<dbReference type="Pfam" id="PF00512">
    <property type="entry name" value="HisKA"/>
    <property type="match status" value="1"/>
</dbReference>
<dbReference type="InterPro" id="IPR003661">
    <property type="entry name" value="HisK_dim/P_dom"/>
</dbReference>
<dbReference type="GO" id="GO:0004721">
    <property type="term" value="F:phosphoprotein phosphatase activity"/>
    <property type="evidence" value="ECO:0007669"/>
    <property type="project" value="TreeGrafter"/>
</dbReference>
<dbReference type="STRING" id="1839801.Dform_00458"/>
<dbReference type="GO" id="GO:0016036">
    <property type="term" value="P:cellular response to phosphate starvation"/>
    <property type="evidence" value="ECO:0007669"/>
    <property type="project" value="TreeGrafter"/>
</dbReference>
<accession>A0A1P8F5Q9</accession>
<dbReference type="Pfam" id="PF00672">
    <property type="entry name" value="HAMP"/>
    <property type="match status" value="1"/>
</dbReference>
<dbReference type="SMART" id="SM00387">
    <property type="entry name" value="HATPase_c"/>
    <property type="match status" value="1"/>
</dbReference>
<keyword evidence="7" id="KW-0902">Two-component regulatory system</keyword>
<feature type="transmembrane region" description="Helical" evidence="8">
    <location>
        <begin position="12"/>
        <end position="34"/>
    </location>
</feature>
<evidence type="ECO:0000256" key="1">
    <source>
        <dbReference type="ARBA" id="ARBA00000085"/>
    </source>
</evidence>
<evidence type="ECO:0000256" key="2">
    <source>
        <dbReference type="ARBA" id="ARBA00004370"/>
    </source>
</evidence>
<organism evidence="11 12">
    <name type="scientific">Dehalogenimonas formicexedens</name>
    <dbReference type="NCBI Taxonomy" id="1839801"/>
    <lineage>
        <taxon>Bacteria</taxon>
        <taxon>Bacillati</taxon>
        <taxon>Chloroflexota</taxon>
        <taxon>Dehalococcoidia</taxon>
        <taxon>Dehalococcoidales</taxon>
        <taxon>Dehalococcoidaceae</taxon>
        <taxon>Dehalogenimonas</taxon>
    </lineage>
</organism>
<evidence type="ECO:0000313" key="11">
    <source>
        <dbReference type="EMBL" id="APV43814.1"/>
    </source>
</evidence>
<feature type="domain" description="Histidine kinase" evidence="9">
    <location>
        <begin position="165"/>
        <end position="377"/>
    </location>
</feature>
<dbReference type="InterPro" id="IPR003594">
    <property type="entry name" value="HATPase_dom"/>
</dbReference>
<evidence type="ECO:0000259" key="9">
    <source>
        <dbReference type="PROSITE" id="PS50109"/>
    </source>
</evidence>
<evidence type="ECO:0000313" key="12">
    <source>
        <dbReference type="Proteomes" id="UP000185934"/>
    </source>
</evidence>
<dbReference type="PANTHER" id="PTHR45453:SF1">
    <property type="entry name" value="PHOSPHATE REGULON SENSOR PROTEIN PHOR"/>
    <property type="match status" value="1"/>
</dbReference>
<gene>
    <name evidence="11" type="ORF">Dform_00458</name>
</gene>
<dbReference type="PROSITE" id="PS50109">
    <property type="entry name" value="HIS_KIN"/>
    <property type="match status" value="1"/>
</dbReference>
<feature type="transmembrane region" description="Helical" evidence="8">
    <location>
        <begin position="85"/>
        <end position="103"/>
    </location>
</feature>
<dbReference type="InterPro" id="IPR004358">
    <property type="entry name" value="Sig_transdc_His_kin-like_C"/>
</dbReference>
<dbReference type="PRINTS" id="PR00344">
    <property type="entry name" value="BCTRLSENSOR"/>
</dbReference>
<dbReference type="Gene3D" id="6.10.340.10">
    <property type="match status" value="1"/>
</dbReference>
<dbReference type="InterPro" id="IPR005467">
    <property type="entry name" value="His_kinase_dom"/>
</dbReference>
<keyword evidence="8" id="KW-0812">Transmembrane</keyword>
<keyword evidence="5 11" id="KW-0808">Transferase</keyword>
<dbReference type="CDD" id="cd00075">
    <property type="entry name" value="HATPase"/>
    <property type="match status" value="1"/>
</dbReference>
<dbReference type="SMART" id="SM00388">
    <property type="entry name" value="HisKA"/>
    <property type="match status" value="1"/>
</dbReference>
<dbReference type="OrthoDB" id="9800372at2"/>
<dbReference type="Gene3D" id="1.10.287.130">
    <property type="match status" value="1"/>
</dbReference>
<keyword evidence="4" id="KW-0597">Phosphoprotein</keyword>
<keyword evidence="12" id="KW-1185">Reference proteome</keyword>
<dbReference type="AlphaFoldDB" id="A0A1P8F5Q9"/>
<dbReference type="GO" id="GO:0000155">
    <property type="term" value="F:phosphorelay sensor kinase activity"/>
    <property type="evidence" value="ECO:0007669"/>
    <property type="project" value="InterPro"/>
</dbReference>
<keyword evidence="8" id="KW-0472">Membrane</keyword>
<reference evidence="12" key="1">
    <citation type="submission" date="2016-11" db="EMBL/GenBank/DDBJ databases">
        <title>Dehalogenimonas formicexedens sp. nov., a chlorinated alkane respiring bacterium isolated from contaminated groundwater.</title>
        <authorList>
            <person name="Key T.A."/>
            <person name="Bowman K.S."/>
            <person name="Lee I."/>
            <person name="Chun J."/>
            <person name="Albuquerque L."/>
            <person name="da Costa M.S."/>
            <person name="Rainey F.A."/>
            <person name="Moe W.M."/>
        </authorList>
    </citation>
    <scope>NUCLEOTIDE SEQUENCE [LARGE SCALE GENOMIC DNA]</scope>
    <source>
        <strain evidence="12">NSZ-14</strain>
    </source>
</reference>
<dbReference type="EMBL" id="CP018258">
    <property type="protein sequence ID" value="APV43814.1"/>
    <property type="molecule type" value="Genomic_DNA"/>
</dbReference>
<dbReference type="SMART" id="SM00304">
    <property type="entry name" value="HAMP"/>
    <property type="match status" value="1"/>
</dbReference>
<dbReference type="PANTHER" id="PTHR45453">
    <property type="entry name" value="PHOSPHATE REGULON SENSOR PROTEIN PHOR"/>
    <property type="match status" value="1"/>
</dbReference>
<evidence type="ECO:0000256" key="8">
    <source>
        <dbReference type="SAM" id="Phobius"/>
    </source>
</evidence>
<protein>
    <recommendedName>
        <fullName evidence="3">histidine kinase</fullName>
        <ecNumber evidence="3">2.7.13.3</ecNumber>
    </recommendedName>
</protein>
<dbReference type="Proteomes" id="UP000185934">
    <property type="component" value="Chromosome"/>
</dbReference>
<dbReference type="InterPro" id="IPR036890">
    <property type="entry name" value="HATPase_C_sf"/>
</dbReference>
<dbReference type="SUPFAM" id="SSF55874">
    <property type="entry name" value="ATPase domain of HSP90 chaperone/DNA topoisomerase II/histidine kinase"/>
    <property type="match status" value="1"/>
</dbReference>
<dbReference type="SUPFAM" id="SSF47384">
    <property type="entry name" value="Homodimeric domain of signal transducing histidine kinase"/>
    <property type="match status" value="1"/>
</dbReference>
<evidence type="ECO:0000256" key="7">
    <source>
        <dbReference type="ARBA" id="ARBA00023012"/>
    </source>
</evidence>
<dbReference type="Gene3D" id="3.30.565.10">
    <property type="entry name" value="Histidine kinase-like ATPase, C-terminal domain"/>
    <property type="match status" value="1"/>
</dbReference>
<evidence type="ECO:0000256" key="4">
    <source>
        <dbReference type="ARBA" id="ARBA00022553"/>
    </source>
</evidence>
<dbReference type="Pfam" id="PF02518">
    <property type="entry name" value="HATPase_c"/>
    <property type="match status" value="1"/>
</dbReference>
<keyword evidence="8" id="KW-1133">Transmembrane helix</keyword>
<dbReference type="CDD" id="cd06225">
    <property type="entry name" value="HAMP"/>
    <property type="match status" value="1"/>
</dbReference>
<dbReference type="InterPro" id="IPR003660">
    <property type="entry name" value="HAMP_dom"/>
</dbReference>
<name>A0A1P8F5Q9_9CHLR</name>
<feature type="domain" description="HAMP" evidence="10">
    <location>
        <begin position="105"/>
        <end position="157"/>
    </location>
</feature>
<evidence type="ECO:0000256" key="5">
    <source>
        <dbReference type="ARBA" id="ARBA00022679"/>
    </source>
</evidence>
<dbReference type="SUPFAM" id="SSF158472">
    <property type="entry name" value="HAMP domain-like"/>
    <property type="match status" value="1"/>
</dbReference>
<proteinExistence type="predicted"/>
<dbReference type="CDD" id="cd00082">
    <property type="entry name" value="HisKA"/>
    <property type="match status" value="1"/>
</dbReference>